<comment type="cofactor">
    <cofactor evidence="1">
        <name>Mg(2+)</name>
        <dbReference type="ChEBI" id="CHEBI:18420"/>
    </cofactor>
</comment>
<gene>
    <name evidence="12" type="ORF">IFK94_09450</name>
</gene>
<dbReference type="Gene3D" id="3.40.1260.20">
    <property type="entry name" value="Ribonuclease E, catalytic domain"/>
    <property type="match status" value="1"/>
</dbReference>
<dbReference type="SUPFAM" id="SSF50249">
    <property type="entry name" value="Nucleic acid-binding proteins"/>
    <property type="match status" value="1"/>
</dbReference>
<protein>
    <submittedName>
        <fullName evidence="12">Rne/Rng family ribonuclease</fullName>
    </submittedName>
</protein>
<sequence>MKSELFVSRFAGRTWSVLREAGEAVELRVDDGQPEGLVGRLVKGRVTKVLPGIQSAFLDIGLDRDAFLHVADLLLPGETGSVDPAGNEDLADLQAVRTVLRRRDRGQAPIQDRLKAGRELLVQIERDAMGSKGARVSCHITLPGRYLVYLPQTSIRAVSRRIRDPGERERLGAIVKALPQSGGFIVRTAGAGAGEEAFQADAEWLAGTWKEVLEQTDRTAAPATIHQELDMLLTLLRSAPRDGFETIWVDRETDYHRAVNYLRNLDPAMASRVRLHVGEMSLFETHDLDEEIDRAMRPRVWMKSGGYLVIEPTEALVSIDVNTGKYVGKSRPEETILKTNMEAAAVIGRQLRLRDLGGIVVIDFIDMESEENRRKVTEALVAALKADPARTKVGGLGEFGLLQLTRKRTRSGFARLLTRSCPRCSGLGRVRRPETVAAEAIEEIQRIRGGFTSGRFVVRAHPDVAESILLELQSGTGPVNNLVPDRIEVREDDSLNPEVYELVAF</sequence>
<keyword evidence="5" id="KW-0479">Metal-binding</keyword>
<evidence type="ECO:0000256" key="3">
    <source>
        <dbReference type="ARBA" id="ARBA00022519"/>
    </source>
</evidence>
<dbReference type="NCBIfam" id="TIGR00757">
    <property type="entry name" value="RNaseEG"/>
    <property type="match status" value="1"/>
</dbReference>
<evidence type="ECO:0000256" key="7">
    <source>
        <dbReference type="ARBA" id="ARBA00022801"/>
    </source>
</evidence>
<evidence type="ECO:0000259" key="11">
    <source>
        <dbReference type="SMART" id="SM00316"/>
    </source>
</evidence>
<accession>A0A8J7CLN6</accession>
<keyword evidence="7" id="KW-0378">Hydrolase</keyword>
<dbReference type="Proteomes" id="UP000648239">
    <property type="component" value="Unassembled WGS sequence"/>
</dbReference>
<comment type="caution">
    <text evidence="12">The sequence shown here is derived from an EMBL/GenBank/DDBJ whole genome shotgun (WGS) entry which is preliminary data.</text>
</comment>
<name>A0A8J7CLN6_9BACT</name>
<evidence type="ECO:0000256" key="4">
    <source>
        <dbReference type="ARBA" id="ARBA00022722"/>
    </source>
</evidence>
<dbReference type="CDD" id="cd04453">
    <property type="entry name" value="S1_RNase_E"/>
    <property type="match status" value="1"/>
</dbReference>
<proteinExistence type="predicted"/>
<dbReference type="InterPro" id="IPR012340">
    <property type="entry name" value="NA-bd_OB-fold"/>
</dbReference>
<organism evidence="12 13">
    <name type="scientific">Candidatus Polarisedimenticola svalbardensis</name>
    <dbReference type="NCBI Taxonomy" id="2886004"/>
    <lineage>
        <taxon>Bacteria</taxon>
        <taxon>Pseudomonadati</taxon>
        <taxon>Acidobacteriota</taxon>
        <taxon>Candidatus Polarisedimenticolia</taxon>
        <taxon>Candidatus Polarisedimenticolales</taxon>
        <taxon>Candidatus Polarisedimenticolaceae</taxon>
        <taxon>Candidatus Polarisedimenticola</taxon>
    </lineage>
</organism>
<dbReference type="GO" id="GO:0046872">
    <property type="term" value="F:metal ion binding"/>
    <property type="evidence" value="ECO:0007669"/>
    <property type="project" value="UniProtKB-KW"/>
</dbReference>
<feature type="domain" description="S1 motif" evidence="11">
    <location>
        <begin position="37"/>
        <end position="139"/>
    </location>
</feature>
<keyword evidence="3" id="KW-0997">Cell inner membrane</keyword>
<evidence type="ECO:0000256" key="2">
    <source>
        <dbReference type="ARBA" id="ARBA00022475"/>
    </source>
</evidence>
<dbReference type="GO" id="GO:0006364">
    <property type="term" value="P:rRNA processing"/>
    <property type="evidence" value="ECO:0007669"/>
    <property type="project" value="TreeGrafter"/>
</dbReference>
<evidence type="ECO:0000256" key="9">
    <source>
        <dbReference type="ARBA" id="ARBA00022884"/>
    </source>
</evidence>
<evidence type="ECO:0000256" key="6">
    <source>
        <dbReference type="ARBA" id="ARBA00022759"/>
    </source>
</evidence>
<dbReference type="GO" id="GO:0005737">
    <property type="term" value="C:cytoplasm"/>
    <property type="evidence" value="ECO:0007669"/>
    <property type="project" value="TreeGrafter"/>
</dbReference>
<evidence type="ECO:0000313" key="12">
    <source>
        <dbReference type="EMBL" id="MBD3868338.1"/>
    </source>
</evidence>
<keyword evidence="10" id="KW-0472">Membrane</keyword>
<dbReference type="InterPro" id="IPR003029">
    <property type="entry name" value="S1_domain"/>
</dbReference>
<dbReference type="InterPro" id="IPR019307">
    <property type="entry name" value="RNA-bd_AU-1/RNase_E/G"/>
</dbReference>
<dbReference type="PANTHER" id="PTHR30001:SF1">
    <property type="entry name" value="RIBONUCLEASE E_G-LIKE PROTEIN, CHLOROPLASTIC"/>
    <property type="match status" value="1"/>
</dbReference>
<dbReference type="GO" id="GO:0016787">
    <property type="term" value="F:hydrolase activity"/>
    <property type="evidence" value="ECO:0007669"/>
    <property type="project" value="UniProtKB-KW"/>
</dbReference>
<keyword evidence="2" id="KW-1003">Cell membrane</keyword>
<keyword evidence="6" id="KW-0255">Endonuclease</keyword>
<dbReference type="SMART" id="SM00316">
    <property type="entry name" value="S1"/>
    <property type="match status" value="1"/>
</dbReference>
<dbReference type="InterPro" id="IPR004659">
    <property type="entry name" value="RNase_E/G"/>
</dbReference>
<dbReference type="GO" id="GO:0003723">
    <property type="term" value="F:RNA binding"/>
    <property type="evidence" value="ECO:0007669"/>
    <property type="project" value="UniProtKB-KW"/>
</dbReference>
<dbReference type="PANTHER" id="PTHR30001">
    <property type="entry name" value="RIBONUCLEASE"/>
    <property type="match status" value="1"/>
</dbReference>
<reference evidence="12 13" key="1">
    <citation type="submission" date="2020-08" db="EMBL/GenBank/DDBJ databases">
        <title>Acidobacteriota in marine sediments use diverse sulfur dissimilation pathways.</title>
        <authorList>
            <person name="Wasmund K."/>
        </authorList>
    </citation>
    <scope>NUCLEOTIDE SEQUENCE [LARGE SCALE GENOMIC DNA]</scope>
    <source>
        <strain evidence="12">MAG AM4</strain>
    </source>
</reference>
<keyword evidence="4" id="KW-0540">Nuclease</keyword>
<dbReference type="GO" id="GO:0004519">
    <property type="term" value="F:endonuclease activity"/>
    <property type="evidence" value="ECO:0007669"/>
    <property type="project" value="UniProtKB-KW"/>
</dbReference>
<evidence type="ECO:0000313" key="13">
    <source>
        <dbReference type="Proteomes" id="UP000648239"/>
    </source>
</evidence>
<dbReference type="GO" id="GO:0004540">
    <property type="term" value="F:RNA nuclease activity"/>
    <property type="evidence" value="ECO:0007669"/>
    <property type="project" value="InterPro"/>
</dbReference>
<evidence type="ECO:0000256" key="10">
    <source>
        <dbReference type="ARBA" id="ARBA00023136"/>
    </source>
</evidence>
<dbReference type="AlphaFoldDB" id="A0A8J7CLN6"/>
<dbReference type="Pfam" id="PF10150">
    <property type="entry name" value="RNase_E_G"/>
    <property type="match status" value="1"/>
</dbReference>
<evidence type="ECO:0000256" key="1">
    <source>
        <dbReference type="ARBA" id="ARBA00001946"/>
    </source>
</evidence>
<dbReference type="EMBL" id="JACXWD010000028">
    <property type="protein sequence ID" value="MBD3868338.1"/>
    <property type="molecule type" value="Genomic_DNA"/>
</dbReference>
<evidence type="ECO:0000256" key="5">
    <source>
        <dbReference type="ARBA" id="ARBA00022723"/>
    </source>
</evidence>
<evidence type="ECO:0000256" key="8">
    <source>
        <dbReference type="ARBA" id="ARBA00022842"/>
    </source>
</evidence>
<keyword evidence="9" id="KW-0694">RNA-binding</keyword>
<keyword evidence="8" id="KW-0460">Magnesium</keyword>
<dbReference type="Gene3D" id="2.40.50.140">
    <property type="entry name" value="Nucleic acid-binding proteins"/>
    <property type="match status" value="1"/>
</dbReference>